<feature type="region of interest" description="Disordered" evidence="1">
    <location>
        <begin position="1"/>
        <end position="70"/>
    </location>
</feature>
<dbReference type="EMBL" id="WWBZ02000016">
    <property type="protein sequence ID" value="KAF4310316.1"/>
    <property type="molecule type" value="Genomic_DNA"/>
</dbReference>
<keyword evidence="3" id="KW-1185">Reference proteome</keyword>
<dbReference type="Proteomes" id="UP000572817">
    <property type="component" value="Unassembled WGS sequence"/>
</dbReference>
<organism evidence="2 3">
    <name type="scientific">Botryosphaeria dothidea</name>
    <dbReference type="NCBI Taxonomy" id="55169"/>
    <lineage>
        <taxon>Eukaryota</taxon>
        <taxon>Fungi</taxon>
        <taxon>Dikarya</taxon>
        <taxon>Ascomycota</taxon>
        <taxon>Pezizomycotina</taxon>
        <taxon>Dothideomycetes</taxon>
        <taxon>Dothideomycetes incertae sedis</taxon>
        <taxon>Botryosphaeriales</taxon>
        <taxon>Botryosphaeriaceae</taxon>
        <taxon>Botryosphaeria</taxon>
    </lineage>
</organism>
<feature type="compositionally biased region" description="Basic and acidic residues" evidence="1">
    <location>
        <begin position="34"/>
        <end position="46"/>
    </location>
</feature>
<protein>
    <recommendedName>
        <fullName evidence="4">Reverse transcriptase protein</fullName>
    </recommendedName>
</protein>
<name>A0A8H4N917_9PEZI</name>
<feature type="region of interest" description="Disordered" evidence="1">
    <location>
        <begin position="424"/>
        <end position="519"/>
    </location>
</feature>
<evidence type="ECO:0008006" key="4">
    <source>
        <dbReference type="Google" id="ProtNLM"/>
    </source>
</evidence>
<sequence>MTTPKNRPQATAPGEGPRDYPRLRESQNSTQDNCSREVVDVEDTGRGEQPPPVTTPTQPQYTPKKPQSTQYSVEYVERASKTADTLLQALQTSASLPSVLSSQVKNFLDIAKTIFQDHITICQEAATKEPGLKDILKEVQQVQKTVNRIQATSTPTPNTRSWAQIAAQAAPKPPTPPATTKLTLHFPEIANRQEIAKLSNEAIIRKIQAGKSWACKKVLAAKKLPSGDVRIFIPDEATRTALLQDQEWTTGLGKEVRPNQQLYSVLVHNVPREGIDTTDPQAIQTIQEQNLSLHPGLRISKLAWLKRKLPEGKTHSAIILSTTNPETANQIIDKGLVINFAIHIAQYYNAAFIVTQCFKCQAYGHITNHYKKEEKCGQCGKAHNTRDCPKESTQCANCSQRHTAWSNVCPTRRACHAKAAQARLAAPERHREGPLITKTQPQTNWLTVGPRKRIRKEEPVKRGPGRPRDLSRPPPPNQMRFTGLNSSQHALEEPAGTPSSQPTPLAPSQPDLEMEGSQC</sequence>
<feature type="compositionally biased region" description="Basic and acidic residues" evidence="1">
    <location>
        <begin position="455"/>
        <end position="471"/>
    </location>
</feature>
<dbReference type="OrthoDB" id="3933142at2759"/>
<comment type="caution">
    <text evidence="2">The sequence shown here is derived from an EMBL/GenBank/DDBJ whole genome shotgun (WGS) entry which is preliminary data.</text>
</comment>
<feature type="compositionally biased region" description="Polar residues" evidence="1">
    <location>
        <begin position="437"/>
        <end position="446"/>
    </location>
</feature>
<reference evidence="2" key="1">
    <citation type="submission" date="2020-04" db="EMBL/GenBank/DDBJ databases">
        <title>Genome Assembly and Annotation of Botryosphaeria dothidea sdau 11-99, a Latent Pathogen of Apple Fruit Ring Rot in China.</title>
        <authorList>
            <person name="Yu C."/>
            <person name="Diao Y."/>
            <person name="Lu Q."/>
            <person name="Zhao J."/>
            <person name="Cui S."/>
            <person name="Peng C."/>
            <person name="He B."/>
            <person name="Liu H."/>
        </authorList>
    </citation>
    <scope>NUCLEOTIDE SEQUENCE [LARGE SCALE GENOMIC DNA]</scope>
    <source>
        <strain evidence="2">Sdau11-99</strain>
    </source>
</reference>
<evidence type="ECO:0000313" key="2">
    <source>
        <dbReference type="EMBL" id="KAF4310316.1"/>
    </source>
</evidence>
<feature type="compositionally biased region" description="Basic and acidic residues" evidence="1">
    <location>
        <begin position="16"/>
        <end position="25"/>
    </location>
</feature>
<feature type="compositionally biased region" description="Low complexity" evidence="1">
    <location>
        <begin position="55"/>
        <end position="70"/>
    </location>
</feature>
<gene>
    <name evidence="2" type="ORF">GTA08_BOTSDO03029</name>
</gene>
<accession>A0A8H4N917</accession>
<evidence type="ECO:0000256" key="1">
    <source>
        <dbReference type="SAM" id="MobiDB-lite"/>
    </source>
</evidence>
<evidence type="ECO:0000313" key="3">
    <source>
        <dbReference type="Proteomes" id="UP000572817"/>
    </source>
</evidence>
<feature type="compositionally biased region" description="Polar residues" evidence="1">
    <location>
        <begin position="479"/>
        <end position="489"/>
    </location>
</feature>
<proteinExistence type="predicted"/>
<dbReference type="AlphaFoldDB" id="A0A8H4N917"/>